<evidence type="ECO:0000259" key="1">
    <source>
        <dbReference type="Pfam" id="PF03551"/>
    </source>
</evidence>
<dbReference type="InterPro" id="IPR036388">
    <property type="entry name" value="WH-like_DNA-bd_sf"/>
</dbReference>
<accession>A0A556PDP3</accession>
<dbReference type="Proteomes" id="UP000316425">
    <property type="component" value="Unassembled WGS sequence"/>
</dbReference>
<feature type="domain" description="Transcription regulator PadR N-terminal" evidence="1">
    <location>
        <begin position="14"/>
        <end position="81"/>
    </location>
</feature>
<dbReference type="PANTHER" id="PTHR33169:SF13">
    <property type="entry name" value="PADR-FAMILY TRANSCRIPTIONAL REGULATOR"/>
    <property type="match status" value="1"/>
</dbReference>
<name>A0A556PDP3_9BACI</name>
<dbReference type="PANTHER" id="PTHR33169">
    <property type="entry name" value="PADR-FAMILY TRANSCRIPTIONAL REGULATOR"/>
    <property type="match status" value="1"/>
</dbReference>
<organism evidence="2 3">
    <name type="scientific">Allobacillus salarius</name>
    <dbReference type="NCBI Taxonomy" id="1955272"/>
    <lineage>
        <taxon>Bacteria</taxon>
        <taxon>Bacillati</taxon>
        <taxon>Bacillota</taxon>
        <taxon>Bacilli</taxon>
        <taxon>Bacillales</taxon>
        <taxon>Bacillaceae</taxon>
        <taxon>Allobacillus</taxon>
    </lineage>
</organism>
<evidence type="ECO:0000313" key="3">
    <source>
        <dbReference type="Proteomes" id="UP000316425"/>
    </source>
</evidence>
<sequence length="101" mass="11502">MVKKNRFSEPSLLILISLAEKKRHGYAIMDDIEKNYDIKLGPGTLYGAISRLEKAGYISVLESQDRKKPYKLTEEGQIYLTEQIKEIQKVTSLGMKRLGLA</sequence>
<dbReference type="InterPro" id="IPR005149">
    <property type="entry name" value="Tscrpt_reg_PadR_N"/>
</dbReference>
<comment type="caution">
    <text evidence="2">The sequence shown here is derived from an EMBL/GenBank/DDBJ whole genome shotgun (WGS) entry which is preliminary data.</text>
</comment>
<protein>
    <submittedName>
        <fullName evidence="2">PadR family transcriptional regulator</fullName>
    </submittedName>
</protein>
<dbReference type="SUPFAM" id="SSF46785">
    <property type="entry name" value="Winged helix' DNA-binding domain"/>
    <property type="match status" value="1"/>
</dbReference>
<proteinExistence type="predicted"/>
<evidence type="ECO:0000313" key="2">
    <source>
        <dbReference type="EMBL" id="TSJ62500.1"/>
    </source>
</evidence>
<dbReference type="Gene3D" id="1.10.10.10">
    <property type="entry name" value="Winged helix-like DNA-binding domain superfamily/Winged helix DNA-binding domain"/>
    <property type="match status" value="1"/>
</dbReference>
<dbReference type="InterPro" id="IPR052509">
    <property type="entry name" value="Metal_resp_DNA-bind_regulator"/>
</dbReference>
<gene>
    <name evidence="2" type="ORF">FPQ13_09910</name>
</gene>
<keyword evidence="3" id="KW-1185">Reference proteome</keyword>
<reference evidence="2 3" key="1">
    <citation type="submission" date="2019-07" db="EMBL/GenBank/DDBJ databases">
        <title>Allobacillus sp. nov. SKP isolated from shrimp paste of Euphausiacea.</title>
        <authorList>
            <person name="Kanchanasin P."/>
            <person name="Tanasupawat S."/>
            <person name="Shi W."/>
            <person name="Wu L."/>
            <person name="Ma J."/>
        </authorList>
    </citation>
    <scope>NUCLEOTIDE SEQUENCE [LARGE SCALE GENOMIC DNA]</scope>
    <source>
        <strain evidence="2 3">SKP4-8</strain>
    </source>
</reference>
<dbReference type="EMBL" id="VMHE01000019">
    <property type="protein sequence ID" value="TSJ62500.1"/>
    <property type="molecule type" value="Genomic_DNA"/>
</dbReference>
<dbReference type="AlphaFoldDB" id="A0A556PDP3"/>
<dbReference type="InterPro" id="IPR036390">
    <property type="entry name" value="WH_DNA-bd_sf"/>
</dbReference>
<dbReference type="OrthoDB" id="9814826at2"/>
<dbReference type="Pfam" id="PF03551">
    <property type="entry name" value="PadR"/>
    <property type="match status" value="1"/>
</dbReference>
<dbReference type="RefSeq" id="WP_144089173.1">
    <property type="nucleotide sequence ID" value="NZ_VMHE01000019.1"/>
</dbReference>